<dbReference type="InterPro" id="IPR028939">
    <property type="entry name" value="P5C_Rdtase_cat_N"/>
</dbReference>
<reference evidence="6" key="1">
    <citation type="submission" date="2013-04" db="EMBL/GenBank/DDBJ databases">
        <authorList>
            <person name="Qu J."/>
            <person name="Murali S.C."/>
            <person name="Bandaranaike D."/>
            <person name="Bellair M."/>
            <person name="Blankenburg K."/>
            <person name="Chao H."/>
            <person name="Dinh H."/>
            <person name="Doddapaneni H."/>
            <person name="Downs B."/>
            <person name="Dugan-Rocha S."/>
            <person name="Elkadiri S."/>
            <person name="Gnanaolivu R.D."/>
            <person name="Hernandez B."/>
            <person name="Javaid M."/>
            <person name="Jayaseelan J.C."/>
            <person name="Lee S."/>
            <person name="Li M."/>
            <person name="Ming W."/>
            <person name="Munidasa M."/>
            <person name="Muniz J."/>
            <person name="Nguyen L."/>
            <person name="Ongeri F."/>
            <person name="Osuji N."/>
            <person name="Pu L.-L."/>
            <person name="Puazo M."/>
            <person name="Qu C."/>
            <person name="Quiroz J."/>
            <person name="Raj R."/>
            <person name="Weissenberger G."/>
            <person name="Xin Y."/>
            <person name="Zou X."/>
            <person name="Han Y."/>
            <person name="Richards S."/>
            <person name="Worley K."/>
            <person name="Muzny D."/>
            <person name="Gibbs R."/>
        </authorList>
    </citation>
    <scope>NUCLEOTIDE SEQUENCE</scope>
    <source>
        <strain evidence="6">Sampled in the wild</strain>
    </source>
</reference>
<evidence type="ECO:0000259" key="5">
    <source>
        <dbReference type="Pfam" id="PF03807"/>
    </source>
</evidence>
<evidence type="ECO:0000256" key="2">
    <source>
        <dbReference type="ARBA" id="ARBA00022490"/>
    </source>
</evidence>
<dbReference type="FunFam" id="3.40.50.720:FF:000190">
    <property type="entry name" value="Pyrroline-5-carboxylate reductase"/>
    <property type="match status" value="1"/>
</dbReference>
<dbReference type="GO" id="GO:0055129">
    <property type="term" value="P:L-proline biosynthetic process"/>
    <property type="evidence" value="ECO:0007669"/>
    <property type="project" value="TreeGrafter"/>
</dbReference>
<keyword evidence="4" id="KW-0641">Proline biosynthesis</keyword>
<dbReference type="AlphaFoldDB" id="A0A8K0P3Z2"/>
<comment type="similarity">
    <text evidence="1">Belongs to the pyrroline-5-carboxylate reductase family.</text>
</comment>
<reference evidence="6" key="2">
    <citation type="submission" date="2017-10" db="EMBL/GenBank/DDBJ databases">
        <title>Ladona fulva Genome sequencing and assembly.</title>
        <authorList>
            <person name="Murali S."/>
            <person name="Richards S."/>
            <person name="Bandaranaike D."/>
            <person name="Bellair M."/>
            <person name="Blankenburg K."/>
            <person name="Chao H."/>
            <person name="Dinh H."/>
            <person name="Doddapaneni H."/>
            <person name="Dugan-Rocha S."/>
            <person name="Elkadiri S."/>
            <person name="Gnanaolivu R."/>
            <person name="Hernandez B."/>
            <person name="Skinner E."/>
            <person name="Javaid M."/>
            <person name="Lee S."/>
            <person name="Li M."/>
            <person name="Ming W."/>
            <person name="Munidasa M."/>
            <person name="Muniz J."/>
            <person name="Nguyen L."/>
            <person name="Hughes D."/>
            <person name="Osuji N."/>
            <person name="Pu L.-L."/>
            <person name="Puazo M."/>
            <person name="Qu C."/>
            <person name="Quiroz J."/>
            <person name="Raj R."/>
            <person name="Weissenberger G."/>
            <person name="Xin Y."/>
            <person name="Zou X."/>
            <person name="Han Y."/>
            <person name="Worley K."/>
            <person name="Muzny D."/>
            <person name="Gibbs R."/>
        </authorList>
    </citation>
    <scope>NUCLEOTIDE SEQUENCE</scope>
    <source>
        <strain evidence="6">Sampled in the wild</strain>
    </source>
</reference>
<dbReference type="Gene3D" id="3.40.50.720">
    <property type="entry name" value="NAD(P)-binding Rossmann-like Domain"/>
    <property type="match status" value="1"/>
</dbReference>
<dbReference type="GO" id="GO:0004735">
    <property type="term" value="F:pyrroline-5-carboxylate reductase activity"/>
    <property type="evidence" value="ECO:0007669"/>
    <property type="project" value="TreeGrafter"/>
</dbReference>
<keyword evidence="2" id="KW-0963">Cytoplasm</keyword>
<keyword evidence="3" id="KW-0028">Amino-acid biosynthesis</keyword>
<evidence type="ECO:0000256" key="3">
    <source>
        <dbReference type="ARBA" id="ARBA00022605"/>
    </source>
</evidence>
<feature type="domain" description="Pyrroline-5-carboxylate reductase catalytic N-terminal" evidence="5">
    <location>
        <begin position="39"/>
        <end position="136"/>
    </location>
</feature>
<accession>A0A8K0P3Z2</accession>
<dbReference type="InterPro" id="IPR036291">
    <property type="entry name" value="NAD(P)-bd_dom_sf"/>
</dbReference>
<dbReference type="EMBL" id="KZ308467">
    <property type="protein sequence ID" value="KAG8230119.1"/>
    <property type="molecule type" value="Genomic_DNA"/>
</dbReference>
<proteinExistence type="inferred from homology"/>
<dbReference type="Proteomes" id="UP000792457">
    <property type="component" value="Unassembled WGS sequence"/>
</dbReference>
<evidence type="ECO:0000256" key="1">
    <source>
        <dbReference type="ARBA" id="ARBA00005525"/>
    </source>
</evidence>
<organism evidence="6 7">
    <name type="scientific">Ladona fulva</name>
    <name type="common">Scarce chaser dragonfly</name>
    <name type="synonym">Libellula fulva</name>
    <dbReference type="NCBI Taxonomy" id="123851"/>
    <lineage>
        <taxon>Eukaryota</taxon>
        <taxon>Metazoa</taxon>
        <taxon>Ecdysozoa</taxon>
        <taxon>Arthropoda</taxon>
        <taxon>Hexapoda</taxon>
        <taxon>Insecta</taxon>
        <taxon>Pterygota</taxon>
        <taxon>Palaeoptera</taxon>
        <taxon>Odonata</taxon>
        <taxon>Epiprocta</taxon>
        <taxon>Anisoptera</taxon>
        <taxon>Libelluloidea</taxon>
        <taxon>Libellulidae</taxon>
        <taxon>Ladona</taxon>
    </lineage>
</organism>
<gene>
    <name evidence="6" type="ORF">J437_LFUL010611</name>
</gene>
<evidence type="ECO:0000313" key="6">
    <source>
        <dbReference type="EMBL" id="KAG8230119.1"/>
    </source>
</evidence>
<comment type="caution">
    <text evidence="6">The sequence shown here is derived from an EMBL/GenBank/DDBJ whole genome shotgun (WGS) entry which is preliminary data.</text>
</comment>
<dbReference type="PANTHER" id="PTHR11645">
    <property type="entry name" value="PYRROLINE-5-CARBOXYLATE REDUCTASE"/>
    <property type="match status" value="1"/>
</dbReference>
<evidence type="ECO:0000256" key="4">
    <source>
        <dbReference type="ARBA" id="ARBA00022650"/>
    </source>
</evidence>
<protein>
    <recommendedName>
        <fullName evidence="5">Pyrroline-5-carboxylate reductase catalytic N-terminal domain-containing protein</fullName>
    </recommendedName>
</protein>
<keyword evidence="7" id="KW-1185">Reference proteome</keyword>
<name>A0A8K0P3Z2_LADFU</name>
<dbReference type="Pfam" id="PF03807">
    <property type="entry name" value="F420_oxidored"/>
    <property type="match status" value="1"/>
</dbReference>
<dbReference type="PANTHER" id="PTHR11645:SF69">
    <property type="entry name" value="PYRROLINE-5-CARBOXYLATE REDUCTASE"/>
    <property type="match status" value="1"/>
</dbReference>
<sequence>MRYSRVFYKFYASVSEYRVRALGKVNVMDPAQDLAIREKVGFLGSGNMAQAIAEGLIKTGTIPAANIIASSPSQKSSAKWVGLGAKHTNNNVDVIEQSDVIFIAVKPHLVDVAINSWRIDGSHRAPSKLFISVVAGTTVETLEEKLNGITLDPRVVRAMTNTPMTVGAGCSVYSGGRKATQQDLHLVKRLLSAGGICEEVPQNLINAIGALAGSGPAFVS</sequence>
<dbReference type="OrthoDB" id="10263291at2759"/>
<dbReference type="SUPFAM" id="SSF51735">
    <property type="entry name" value="NAD(P)-binding Rossmann-fold domains"/>
    <property type="match status" value="1"/>
</dbReference>
<evidence type="ECO:0000313" key="7">
    <source>
        <dbReference type="Proteomes" id="UP000792457"/>
    </source>
</evidence>